<keyword evidence="4" id="KW-1185">Reference proteome</keyword>
<gene>
    <name evidence="3" type="ORF">FGU65_15305</name>
</gene>
<sequence length="382" mass="42804">MESLKIAFFSWESLHSVKVGGLAPATTHLAEVLAQNHEVHFFTRGDGDGREINNVHYHYSQPSGENIVDYCRDMSNQCVENFRKHDRPPFDILHFHDWHFVEAMHLLKERNTVFSFHSTEYGRNGSNFGGWWEFGEISGKEWYGAYIAKTITTVSHHTKTELMWLYNVPDGKVTVVPNGIYPGRYRTEVDAGAVKKQYGIHPLAPLVLFIGRLTYQKGPDLLLEAIPAVLSRRWDVQFMVAGTGQMHEHLIGMAHGLPVRFLGYVPDGEHLRLLNAADVIVIPSRNEPFGLVLLEAWSAGRCVVATDVGGLAENIENLVDGVKVPVRPDSIAWGIDYAIQDPVTVQSLGRAGKAKVESQFDWKIVAAQMEDVYKNILDGTAV</sequence>
<dbReference type="Gene3D" id="3.40.50.2000">
    <property type="entry name" value="Glycogen Phosphorylase B"/>
    <property type="match status" value="2"/>
</dbReference>
<dbReference type="RefSeq" id="WP_301665436.1">
    <property type="nucleotide sequence ID" value="NZ_VCYH01000019.1"/>
</dbReference>
<organism evidence="3 4">
    <name type="scientific">Methanoculleus frigidifontis</name>
    <dbReference type="NCBI Taxonomy" id="2584085"/>
    <lineage>
        <taxon>Archaea</taxon>
        <taxon>Methanobacteriati</taxon>
        <taxon>Methanobacteriota</taxon>
        <taxon>Stenosarchaea group</taxon>
        <taxon>Methanomicrobia</taxon>
        <taxon>Methanomicrobiales</taxon>
        <taxon>Methanomicrobiaceae</taxon>
        <taxon>Methanoculleus</taxon>
    </lineage>
</organism>
<protein>
    <submittedName>
        <fullName evidence="3">Glycosyltransferase family 4 protein</fullName>
    </submittedName>
</protein>
<name>A0ABT8ME57_9EURY</name>
<evidence type="ECO:0000313" key="4">
    <source>
        <dbReference type="Proteomes" id="UP001168338"/>
    </source>
</evidence>
<dbReference type="InterPro" id="IPR001296">
    <property type="entry name" value="Glyco_trans_1"/>
</dbReference>
<reference evidence="3" key="1">
    <citation type="submission" date="2019-05" db="EMBL/GenBank/DDBJ databases">
        <title>Methanoculleus sp. FWC-SCC1, a methanogenic archaeon isolated from deep marine cold seep.</title>
        <authorList>
            <person name="Chen Y.-W."/>
            <person name="Chen S.-C."/>
            <person name="Teng N.-H."/>
            <person name="Lai M.-C."/>
        </authorList>
    </citation>
    <scope>NUCLEOTIDE SEQUENCE</scope>
    <source>
        <strain evidence="3">FWC-SCC1</strain>
    </source>
</reference>
<dbReference type="EMBL" id="VCYH01000019">
    <property type="protein sequence ID" value="MDN7026228.1"/>
    <property type="molecule type" value="Genomic_DNA"/>
</dbReference>
<proteinExistence type="predicted"/>
<evidence type="ECO:0000259" key="1">
    <source>
        <dbReference type="Pfam" id="PF00534"/>
    </source>
</evidence>
<dbReference type="Proteomes" id="UP001168338">
    <property type="component" value="Unassembled WGS sequence"/>
</dbReference>
<evidence type="ECO:0000313" key="3">
    <source>
        <dbReference type="EMBL" id="MDN7026228.1"/>
    </source>
</evidence>
<dbReference type="SUPFAM" id="SSF53756">
    <property type="entry name" value="UDP-Glycosyltransferase/glycogen phosphorylase"/>
    <property type="match status" value="1"/>
</dbReference>
<dbReference type="InterPro" id="IPR050194">
    <property type="entry name" value="Glycosyltransferase_grp1"/>
</dbReference>
<evidence type="ECO:0000259" key="2">
    <source>
        <dbReference type="Pfam" id="PF13439"/>
    </source>
</evidence>
<dbReference type="Pfam" id="PF00534">
    <property type="entry name" value="Glycos_transf_1"/>
    <property type="match status" value="1"/>
</dbReference>
<comment type="caution">
    <text evidence="3">The sequence shown here is derived from an EMBL/GenBank/DDBJ whole genome shotgun (WGS) entry which is preliminary data.</text>
</comment>
<feature type="domain" description="Glycosyltransferase subfamily 4-like N-terminal" evidence="2">
    <location>
        <begin position="19"/>
        <end position="181"/>
    </location>
</feature>
<dbReference type="InterPro" id="IPR028098">
    <property type="entry name" value="Glyco_trans_4-like_N"/>
</dbReference>
<dbReference type="PANTHER" id="PTHR45947:SF3">
    <property type="entry name" value="SULFOQUINOVOSYL TRANSFERASE SQD2"/>
    <property type="match status" value="1"/>
</dbReference>
<feature type="domain" description="Glycosyl transferase family 1" evidence="1">
    <location>
        <begin position="196"/>
        <end position="353"/>
    </location>
</feature>
<dbReference type="PANTHER" id="PTHR45947">
    <property type="entry name" value="SULFOQUINOVOSYL TRANSFERASE SQD2"/>
    <property type="match status" value="1"/>
</dbReference>
<dbReference type="CDD" id="cd03801">
    <property type="entry name" value="GT4_PimA-like"/>
    <property type="match status" value="1"/>
</dbReference>
<dbReference type="Pfam" id="PF13439">
    <property type="entry name" value="Glyco_transf_4"/>
    <property type="match status" value="1"/>
</dbReference>
<accession>A0ABT8ME57</accession>